<dbReference type="Gene3D" id="3.40.47.10">
    <property type="match status" value="1"/>
</dbReference>
<organism evidence="1 2">
    <name type="scientific">Paraburkholderia ultramafica</name>
    <dbReference type="NCBI Taxonomy" id="1544867"/>
    <lineage>
        <taxon>Bacteria</taxon>
        <taxon>Pseudomonadati</taxon>
        <taxon>Pseudomonadota</taxon>
        <taxon>Betaproteobacteria</taxon>
        <taxon>Burkholderiales</taxon>
        <taxon>Burkholderiaceae</taxon>
        <taxon>Paraburkholderia</taxon>
    </lineage>
</organism>
<proteinExistence type="predicted"/>
<dbReference type="PANTHER" id="PTHR34069">
    <property type="entry name" value="3-OXOACYL-[ACYL-CARRIER-PROTEIN] SYNTHASE 3"/>
    <property type="match status" value="1"/>
</dbReference>
<keyword evidence="2" id="KW-1185">Reference proteome</keyword>
<dbReference type="RefSeq" id="WP_246279100.1">
    <property type="nucleotide sequence ID" value="NZ_CADIKK010000016.1"/>
</dbReference>
<sequence>MRTIKTQLDRSGLVNRRWCESHEAPIDHVAMATRKALAETYLRPEHIELFIYVGIGRGLLEPGNSHMMASALGFINAECFDVVDACMSWTRAMSIIDSLFKSGQYRNAMIVNAEFNMLAGGPLYPGNFALKNKAQIEYTLPSFTIGEAATATLLVAKEPENFSFAFRAKPEISDLCTIPIPGYEGYCHPSERVGKNGDMRFTSFGHELHKNSDELSEVLTKLPVPKQDIDIVFTHAFSKQRGTATGRRWGSRTRCITSIRRPAISFRPRSRLPFHWQRTAGG</sequence>
<dbReference type="InterPro" id="IPR016039">
    <property type="entry name" value="Thiolase-like"/>
</dbReference>
<accession>A0A6S7BAD4</accession>
<name>A0A6S7BAD4_9BURK</name>
<reference evidence="1 2" key="1">
    <citation type="submission" date="2020-04" db="EMBL/GenBank/DDBJ databases">
        <authorList>
            <person name="De Canck E."/>
        </authorList>
    </citation>
    <scope>NUCLEOTIDE SEQUENCE [LARGE SCALE GENOMIC DNA]</scope>
    <source>
        <strain evidence="1 2">LMG 28614</strain>
    </source>
</reference>
<dbReference type="GO" id="GO:0016746">
    <property type="term" value="F:acyltransferase activity"/>
    <property type="evidence" value="ECO:0007669"/>
    <property type="project" value="UniProtKB-KW"/>
</dbReference>
<gene>
    <name evidence="1" type="ORF">LMG28614_03682</name>
</gene>
<dbReference type="PANTHER" id="PTHR34069:SF2">
    <property type="entry name" value="BETA-KETOACYL-[ACYL-CARRIER-PROTEIN] SYNTHASE III"/>
    <property type="match status" value="1"/>
</dbReference>
<dbReference type="GO" id="GO:0044550">
    <property type="term" value="P:secondary metabolite biosynthetic process"/>
    <property type="evidence" value="ECO:0007669"/>
    <property type="project" value="TreeGrafter"/>
</dbReference>
<protein>
    <submittedName>
        <fullName evidence="1">Uncharacterized protein</fullName>
    </submittedName>
</protein>
<dbReference type="SUPFAM" id="SSF53901">
    <property type="entry name" value="Thiolase-like"/>
    <property type="match status" value="1"/>
</dbReference>
<dbReference type="EMBL" id="CADIKK010000016">
    <property type="protein sequence ID" value="CAB3793259.1"/>
    <property type="molecule type" value="Genomic_DNA"/>
</dbReference>
<dbReference type="AlphaFoldDB" id="A0A6S7BAD4"/>
<evidence type="ECO:0000313" key="1">
    <source>
        <dbReference type="EMBL" id="CAB3793259.1"/>
    </source>
</evidence>
<dbReference type="Proteomes" id="UP000494365">
    <property type="component" value="Unassembled WGS sequence"/>
</dbReference>
<evidence type="ECO:0000313" key="2">
    <source>
        <dbReference type="Proteomes" id="UP000494365"/>
    </source>
</evidence>